<keyword evidence="3" id="KW-1185">Reference proteome</keyword>
<name>A0A9X2LR24_9ACTN</name>
<dbReference type="EMBL" id="JANIID010000037">
    <property type="protein sequence ID" value="MCQ8774050.1"/>
    <property type="molecule type" value="Genomic_DNA"/>
</dbReference>
<organism evidence="2 3">
    <name type="scientific">Streptomyces telluris</name>
    <dbReference type="NCBI Taxonomy" id="2720021"/>
    <lineage>
        <taxon>Bacteria</taxon>
        <taxon>Bacillati</taxon>
        <taxon>Actinomycetota</taxon>
        <taxon>Actinomycetes</taxon>
        <taxon>Kitasatosporales</taxon>
        <taxon>Streptomycetaceae</taxon>
        <taxon>Streptomyces</taxon>
    </lineage>
</organism>
<dbReference type="RefSeq" id="WP_240977020.1">
    <property type="nucleotide sequence ID" value="NZ_JAATER010000704.1"/>
</dbReference>
<comment type="caution">
    <text evidence="2">The sequence shown here is derived from an EMBL/GenBank/DDBJ whole genome shotgun (WGS) entry which is preliminary data.</text>
</comment>
<feature type="region of interest" description="Disordered" evidence="1">
    <location>
        <begin position="1"/>
        <end position="22"/>
    </location>
</feature>
<dbReference type="Proteomes" id="UP001142374">
    <property type="component" value="Unassembled WGS sequence"/>
</dbReference>
<dbReference type="AlphaFoldDB" id="A0A9X2LR24"/>
<accession>A0A9X2LR24</accession>
<reference evidence="2" key="1">
    <citation type="submission" date="2022-06" db="EMBL/GenBank/DDBJ databases">
        <title>WGS of actinobacteria.</title>
        <authorList>
            <person name="Thawai C."/>
        </authorList>
    </citation>
    <scope>NUCLEOTIDE SEQUENCE</scope>
    <source>
        <strain evidence="2">AA8</strain>
    </source>
</reference>
<evidence type="ECO:0000313" key="2">
    <source>
        <dbReference type="EMBL" id="MCQ8774050.1"/>
    </source>
</evidence>
<sequence>MMPEGRHRAPDHGPSSPTHRESGGIALTVLALLGLAGPVWVLRGQAADLLPAERPTAVSMPDITEPAP</sequence>
<gene>
    <name evidence="2" type="ORF">NQU55_30450</name>
</gene>
<evidence type="ECO:0000313" key="3">
    <source>
        <dbReference type="Proteomes" id="UP001142374"/>
    </source>
</evidence>
<feature type="compositionally biased region" description="Basic and acidic residues" evidence="1">
    <location>
        <begin position="1"/>
        <end position="11"/>
    </location>
</feature>
<evidence type="ECO:0000256" key="1">
    <source>
        <dbReference type="SAM" id="MobiDB-lite"/>
    </source>
</evidence>
<protein>
    <submittedName>
        <fullName evidence="2">Uncharacterized protein</fullName>
    </submittedName>
</protein>
<proteinExistence type="predicted"/>